<proteinExistence type="predicted"/>
<reference evidence="1 2" key="1">
    <citation type="journal article" date="2020" name="Cell">
        <title>Large-Scale Comparative Analyses of Tick Genomes Elucidate Their Genetic Diversity and Vector Capacities.</title>
        <authorList>
            <consortium name="Tick Genome and Microbiome Consortium (TIGMIC)"/>
            <person name="Jia N."/>
            <person name="Wang J."/>
            <person name="Shi W."/>
            <person name="Du L."/>
            <person name="Sun Y."/>
            <person name="Zhan W."/>
            <person name="Jiang J.F."/>
            <person name="Wang Q."/>
            <person name="Zhang B."/>
            <person name="Ji P."/>
            <person name="Bell-Sakyi L."/>
            <person name="Cui X.M."/>
            <person name="Yuan T.T."/>
            <person name="Jiang B.G."/>
            <person name="Yang W.F."/>
            <person name="Lam T.T."/>
            <person name="Chang Q.C."/>
            <person name="Ding S.J."/>
            <person name="Wang X.J."/>
            <person name="Zhu J.G."/>
            <person name="Ruan X.D."/>
            <person name="Zhao L."/>
            <person name="Wei J.T."/>
            <person name="Ye R.Z."/>
            <person name="Que T.C."/>
            <person name="Du C.H."/>
            <person name="Zhou Y.H."/>
            <person name="Cheng J.X."/>
            <person name="Dai P.F."/>
            <person name="Guo W.B."/>
            <person name="Han X.H."/>
            <person name="Huang E.J."/>
            <person name="Li L.F."/>
            <person name="Wei W."/>
            <person name="Gao Y.C."/>
            <person name="Liu J.Z."/>
            <person name="Shao H.Z."/>
            <person name="Wang X."/>
            <person name="Wang C.C."/>
            <person name="Yang T.C."/>
            <person name="Huo Q.B."/>
            <person name="Li W."/>
            <person name="Chen H.Y."/>
            <person name="Chen S.E."/>
            <person name="Zhou L.G."/>
            <person name="Ni X.B."/>
            <person name="Tian J.H."/>
            <person name="Sheng Y."/>
            <person name="Liu T."/>
            <person name="Pan Y.S."/>
            <person name="Xia L.Y."/>
            <person name="Li J."/>
            <person name="Zhao F."/>
            <person name="Cao W.C."/>
        </authorList>
    </citation>
    <scope>NUCLEOTIDE SEQUENCE [LARGE SCALE GENOMIC DNA]</scope>
    <source>
        <strain evidence="1">Iper-2018</strain>
    </source>
</reference>
<dbReference type="Proteomes" id="UP000805193">
    <property type="component" value="Unassembled WGS sequence"/>
</dbReference>
<gene>
    <name evidence="1" type="ORF">HPB47_007397</name>
</gene>
<dbReference type="EMBL" id="JABSTQ010011071">
    <property type="protein sequence ID" value="KAG0415421.1"/>
    <property type="molecule type" value="Genomic_DNA"/>
</dbReference>
<organism evidence="1 2">
    <name type="scientific">Ixodes persulcatus</name>
    <name type="common">Taiga tick</name>
    <dbReference type="NCBI Taxonomy" id="34615"/>
    <lineage>
        <taxon>Eukaryota</taxon>
        <taxon>Metazoa</taxon>
        <taxon>Ecdysozoa</taxon>
        <taxon>Arthropoda</taxon>
        <taxon>Chelicerata</taxon>
        <taxon>Arachnida</taxon>
        <taxon>Acari</taxon>
        <taxon>Parasitiformes</taxon>
        <taxon>Ixodida</taxon>
        <taxon>Ixodoidea</taxon>
        <taxon>Ixodidae</taxon>
        <taxon>Ixodinae</taxon>
        <taxon>Ixodes</taxon>
    </lineage>
</organism>
<evidence type="ECO:0000313" key="2">
    <source>
        <dbReference type="Proteomes" id="UP000805193"/>
    </source>
</evidence>
<name>A0AC60P7P0_IXOPE</name>
<keyword evidence="2" id="KW-1185">Reference proteome</keyword>
<sequence length="442" mass="47934">MFMLHRFPAAPDLQRRWLANLNRKDFLPSKSSRVCSDHFLGGRRTAENPVPFLRLGYDRKRVPEGLTYIRKKSTGDIGDLLDYFDCTRRARRQVSPRGRGYAVRTPRAACLTAFLAQRFLLRRDSRDRFPTTARRAFNSDAGYTRTLGDTIDGELGMRRATLLCSGTPYIHVSQEGRKTGVCAVIAFDDTSDAPTCVHPPSKAYTRGQGPRRRQQQRQRELPRSPGDGASGAEVNDVPPGGPSDENHAKWCRINVIRRGPPSTSPAAAAALLFALSAQPGFRRGLPVLFVIKMAVRGCPQLLRSSSVRVRAGAGWRAVGDKSGGRGAALQPGPGDARELFPPGPPPGTRSKTGPSPKSKQPLHKGLAEPETSSCADSAPGGTPAKLSGAQQRLGKRVCPTAGSFGLPRCFLFTPSGETARLAPGFRISRDLESRDCSQSPPT</sequence>
<comment type="caution">
    <text evidence="1">The sequence shown here is derived from an EMBL/GenBank/DDBJ whole genome shotgun (WGS) entry which is preliminary data.</text>
</comment>
<protein>
    <submittedName>
        <fullName evidence="1">Uncharacterized protein</fullName>
    </submittedName>
</protein>
<evidence type="ECO:0000313" key="1">
    <source>
        <dbReference type="EMBL" id="KAG0415421.1"/>
    </source>
</evidence>
<accession>A0AC60P7P0</accession>